<reference evidence="5 6" key="1">
    <citation type="submission" date="2024-07" db="EMBL/GenBank/DDBJ databases">
        <title>Whole genome sequencing of Prodigiosin pigment-producing Streptomyces salinarius isolated from rhizosphere soil of Arachis hypogaea.</title>
        <authorList>
            <person name="Vidhya A."/>
            <person name="Ramya S."/>
        </authorList>
    </citation>
    <scope>NUCLEOTIDE SEQUENCE [LARGE SCALE GENOMIC DNA]</scope>
    <source>
        <strain evidence="5 6">VRMG2420</strain>
    </source>
</reference>
<feature type="compositionally biased region" description="Basic and acidic residues" evidence="1">
    <location>
        <begin position="129"/>
        <end position="139"/>
    </location>
</feature>
<evidence type="ECO:0000313" key="5">
    <source>
        <dbReference type="EMBL" id="MFI7875945.1"/>
    </source>
</evidence>
<name>A0ABW8BLQ6_9ACTN</name>
<keyword evidence="3" id="KW-0732">Signal</keyword>
<feature type="chain" id="PRO_5046795373" evidence="3">
    <location>
        <begin position="43"/>
        <end position="340"/>
    </location>
</feature>
<feature type="region of interest" description="Disordered" evidence="1">
    <location>
        <begin position="118"/>
        <end position="139"/>
    </location>
</feature>
<dbReference type="EMBL" id="JBITPR010000064">
    <property type="protein sequence ID" value="MFI7875945.1"/>
    <property type="molecule type" value="Genomic_DNA"/>
</dbReference>
<organism evidence="5 6">
    <name type="scientific">Streptomyces salinarius</name>
    <dbReference type="NCBI Taxonomy" id="2762598"/>
    <lineage>
        <taxon>Bacteria</taxon>
        <taxon>Bacillati</taxon>
        <taxon>Actinomycetota</taxon>
        <taxon>Actinomycetes</taxon>
        <taxon>Kitasatosporales</taxon>
        <taxon>Streptomycetaceae</taxon>
        <taxon>Streptomyces</taxon>
    </lineage>
</organism>
<evidence type="ECO:0000259" key="4">
    <source>
        <dbReference type="Pfam" id="PF14257"/>
    </source>
</evidence>
<comment type="caution">
    <text evidence="5">The sequence shown here is derived from an EMBL/GenBank/DDBJ whole genome shotgun (WGS) entry which is preliminary data.</text>
</comment>
<sequence>MQARRATTRRAVARRAAPPARALAGLLLVTALALTGCSASDAGSDAGGKAEAAAPQQGSQGAGSQADGRAGAAGEAGGDNAGASAPPKLAPTHIIRTVSLSVQVEDTPKALDAARTATENAGGYVGDESTTRDAEGHERTEVTLRVPVERYEDVLDELEGAGKLLSRKAKAEDVTDQVVDVDSRVKSQRASVARVRELMDRATELDDVVTLEGELSTRQAELEALLARQAALKDRTSLATVTLSLSETPVRHVEKKEDEDPGFVDALAGGWDAFVTMLRWLAVVLGAVLPFAAVAALLALLWLRVVRPRLPRRPVPAPAPVAPVAPRTAAPLGEEPGEQD</sequence>
<keyword evidence="2" id="KW-1133">Transmembrane helix</keyword>
<protein>
    <submittedName>
        <fullName evidence="5">DUF4349 domain-containing protein</fullName>
    </submittedName>
</protein>
<proteinExistence type="predicted"/>
<dbReference type="InterPro" id="IPR025645">
    <property type="entry name" value="DUF4349"/>
</dbReference>
<evidence type="ECO:0000313" key="6">
    <source>
        <dbReference type="Proteomes" id="UP001614264"/>
    </source>
</evidence>
<feature type="region of interest" description="Disordered" evidence="1">
    <location>
        <begin position="316"/>
        <end position="340"/>
    </location>
</feature>
<feature type="region of interest" description="Disordered" evidence="1">
    <location>
        <begin position="40"/>
        <end position="90"/>
    </location>
</feature>
<keyword evidence="2" id="KW-0472">Membrane</keyword>
<feature type="signal peptide" evidence="3">
    <location>
        <begin position="1"/>
        <end position="42"/>
    </location>
</feature>
<feature type="transmembrane region" description="Helical" evidence="2">
    <location>
        <begin position="280"/>
        <end position="303"/>
    </location>
</feature>
<accession>A0ABW8BLQ6</accession>
<feature type="compositionally biased region" description="Low complexity" evidence="1">
    <location>
        <begin position="40"/>
        <end position="73"/>
    </location>
</feature>
<gene>
    <name evidence="5" type="ORF">AB4829_35800</name>
</gene>
<feature type="domain" description="DUF4349" evidence="4">
    <location>
        <begin position="93"/>
        <end position="302"/>
    </location>
</feature>
<dbReference type="Pfam" id="PF14257">
    <property type="entry name" value="DUF4349"/>
    <property type="match status" value="1"/>
</dbReference>
<dbReference type="RefSeq" id="WP_399594939.1">
    <property type="nucleotide sequence ID" value="NZ_JBITPR010000064.1"/>
</dbReference>
<evidence type="ECO:0000256" key="1">
    <source>
        <dbReference type="SAM" id="MobiDB-lite"/>
    </source>
</evidence>
<keyword evidence="6" id="KW-1185">Reference proteome</keyword>
<evidence type="ECO:0000256" key="2">
    <source>
        <dbReference type="SAM" id="Phobius"/>
    </source>
</evidence>
<keyword evidence="2" id="KW-0812">Transmembrane</keyword>
<evidence type="ECO:0000256" key="3">
    <source>
        <dbReference type="SAM" id="SignalP"/>
    </source>
</evidence>
<dbReference type="Proteomes" id="UP001614264">
    <property type="component" value="Unassembled WGS sequence"/>
</dbReference>